<feature type="transmembrane region" description="Helical" evidence="13">
    <location>
        <begin position="258"/>
        <end position="281"/>
    </location>
</feature>
<evidence type="ECO:0000256" key="2">
    <source>
        <dbReference type="ARBA" id="ARBA00006434"/>
    </source>
</evidence>
<sequence>MQAAVIIGLFGLVILASLLVAPRRATIGGFFSGAGVDGRAPGLWVLVLSQVTTWIFARSLMNSAILGYFYGIWGTLAYAAYYGSFLTGGYIVGRLRAGGAGSVQDWLGARFGATGNACYNLVIGLRLLSEVFANLLVVGLIFAAVLPEVGVAREAAILIVAALGLAYSAWGGLSAALRTDVLQMVVFLGVFAAAFVALVVSPGFQIGAVLTAPGTAGAWNGQVLLVVALLQVFSYPAHDPVMMDRGFLADPATTRKSFLHAFWISTLCIIGFGFFGIQAGLIGAEYEGELIGTWAGMFPAWLFIALLVSLLISALSTLDSALASAARLVVDELKIGSRSLMAGRGAMVVFMALGTLLTLWGNQTLFDAVAVSGTASMFLSPVLVVGLVMGRQIALWSYLVAFGAAIAGAVTYFARSADWAVALLPEGHKYEQLLVICVAVLAVGFAAVLSGARRA</sequence>
<dbReference type="InterPro" id="IPR050277">
    <property type="entry name" value="Sodium:Solute_Symporter"/>
</dbReference>
<name>A0A0L6CUU1_9RHOB</name>
<evidence type="ECO:0000256" key="4">
    <source>
        <dbReference type="ARBA" id="ARBA00022475"/>
    </source>
</evidence>
<protein>
    <recommendedName>
        <fullName evidence="16">Na+/proline symporter</fullName>
    </recommendedName>
</protein>
<dbReference type="OrthoDB" id="1190692at2"/>
<dbReference type="STRING" id="74031.SAMN04488077_104134"/>
<evidence type="ECO:0000256" key="6">
    <source>
        <dbReference type="ARBA" id="ARBA00022847"/>
    </source>
</evidence>
<dbReference type="GO" id="GO:0005886">
    <property type="term" value="C:plasma membrane"/>
    <property type="evidence" value="ECO:0007669"/>
    <property type="project" value="UniProtKB-SubCell"/>
</dbReference>
<proteinExistence type="inferred from homology"/>
<feature type="transmembrane region" description="Helical" evidence="13">
    <location>
        <begin position="184"/>
        <end position="204"/>
    </location>
</feature>
<evidence type="ECO:0000256" key="10">
    <source>
        <dbReference type="ARBA" id="ARBA00023136"/>
    </source>
</evidence>
<keyword evidence="11" id="KW-0739">Sodium transport</keyword>
<evidence type="ECO:0000256" key="11">
    <source>
        <dbReference type="ARBA" id="ARBA00023201"/>
    </source>
</evidence>
<keyword evidence="10 13" id="KW-0472">Membrane</keyword>
<dbReference type="PROSITE" id="PS50283">
    <property type="entry name" value="NA_SOLUT_SYMP_3"/>
    <property type="match status" value="1"/>
</dbReference>
<evidence type="ECO:0000256" key="8">
    <source>
        <dbReference type="ARBA" id="ARBA00023053"/>
    </source>
</evidence>
<comment type="catalytic activity">
    <reaction evidence="12">
        <text>L-proline(in) + Na(+)(in) = L-proline(out) + Na(+)(out)</text>
        <dbReference type="Rhea" id="RHEA:28967"/>
        <dbReference type="ChEBI" id="CHEBI:29101"/>
        <dbReference type="ChEBI" id="CHEBI:60039"/>
    </reaction>
</comment>
<dbReference type="InterPro" id="IPR038377">
    <property type="entry name" value="Na/Glc_symporter_sf"/>
</dbReference>
<feature type="transmembrane region" description="Helical" evidence="13">
    <location>
        <begin position="155"/>
        <end position="177"/>
    </location>
</feature>
<evidence type="ECO:0000256" key="1">
    <source>
        <dbReference type="ARBA" id="ARBA00004651"/>
    </source>
</evidence>
<keyword evidence="6" id="KW-0769">Symport</keyword>
<feature type="transmembrane region" description="Helical" evidence="13">
    <location>
        <begin position="342"/>
        <end position="362"/>
    </location>
</feature>
<evidence type="ECO:0000256" key="9">
    <source>
        <dbReference type="ARBA" id="ARBA00023065"/>
    </source>
</evidence>
<keyword evidence="8" id="KW-0915">Sodium</keyword>
<comment type="similarity">
    <text evidence="2">Belongs to the sodium:solute symporter (SSF) (TC 2.A.21) family.</text>
</comment>
<accession>A0A0L6CUU1</accession>
<evidence type="ECO:0000256" key="3">
    <source>
        <dbReference type="ARBA" id="ARBA00022448"/>
    </source>
</evidence>
<dbReference type="GO" id="GO:0006814">
    <property type="term" value="P:sodium ion transport"/>
    <property type="evidence" value="ECO:0007669"/>
    <property type="project" value="UniProtKB-KW"/>
</dbReference>
<dbReference type="Proteomes" id="UP000037046">
    <property type="component" value="Unassembled WGS sequence"/>
</dbReference>
<comment type="subcellular location">
    <subcellularLocation>
        <location evidence="1">Cell membrane</location>
        <topology evidence="1">Multi-pass membrane protein</topology>
    </subcellularLocation>
</comment>
<keyword evidence="4" id="KW-1003">Cell membrane</keyword>
<feature type="transmembrane region" description="Helical" evidence="13">
    <location>
        <begin position="368"/>
        <end position="388"/>
    </location>
</feature>
<dbReference type="PATRIC" id="fig|74031.6.peg.2015"/>
<dbReference type="PANTHER" id="PTHR48086:SF3">
    <property type="entry name" value="SODIUM_PROLINE SYMPORTER"/>
    <property type="match status" value="1"/>
</dbReference>
<organism evidence="14 15">
    <name type="scientific">Roseovarius tolerans</name>
    <dbReference type="NCBI Taxonomy" id="74031"/>
    <lineage>
        <taxon>Bacteria</taxon>
        <taxon>Pseudomonadati</taxon>
        <taxon>Pseudomonadota</taxon>
        <taxon>Alphaproteobacteria</taxon>
        <taxon>Rhodobacterales</taxon>
        <taxon>Roseobacteraceae</taxon>
        <taxon>Roseovarius</taxon>
    </lineage>
</organism>
<feature type="transmembrane region" description="Helical" evidence="13">
    <location>
        <begin position="64"/>
        <end position="86"/>
    </location>
</feature>
<keyword evidence="15" id="KW-1185">Reference proteome</keyword>
<dbReference type="RefSeq" id="WP_050662868.1">
    <property type="nucleotide sequence ID" value="NZ_CP118494.1"/>
</dbReference>
<reference evidence="15" key="1">
    <citation type="submission" date="2015-07" db="EMBL/GenBank/DDBJ databases">
        <title>Draft Genome Sequence of Roseovarius tolerans EL-164, a producer of N-Acylated Alanine Methyl Esters (NAMEs).</title>
        <authorList>
            <person name="Voget S."/>
            <person name="Bruns H."/>
            <person name="Wagner-Doebler I."/>
            <person name="Schulz S."/>
            <person name="Daniel R."/>
        </authorList>
    </citation>
    <scope>NUCLEOTIDE SEQUENCE [LARGE SCALE GENOMIC DNA]</scope>
    <source>
        <strain evidence="15">EL-164</strain>
    </source>
</reference>
<feature type="transmembrane region" description="Helical" evidence="13">
    <location>
        <begin position="301"/>
        <end position="330"/>
    </location>
</feature>
<feature type="transmembrane region" description="Helical" evidence="13">
    <location>
        <begin position="131"/>
        <end position="149"/>
    </location>
</feature>
<evidence type="ECO:0000256" key="7">
    <source>
        <dbReference type="ARBA" id="ARBA00022989"/>
    </source>
</evidence>
<keyword evidence="3" id="KW-0813">Transport</keyword>
<keyword evidence="9" id="KW-0406">Ion transport</keyword>
<dbReference type="EMBL" id="LGVV01000023">
    <property type="protein sequence ID" value="KNX41481.1"/>
    <property type="molecule type" value="Genomic_DNA"/>
</dbReference>
<dbReference type="PANTHER" id="PTHR48086">
    <property type="entry name" value="SODIUM/PROLINE SYMPORTER-RELATED"/>
    <property type="match status" value="1"/>
</dbReference>
<evidence type="ECO:0000313" key="15">
    <source>
        <dbReference type="Proteomes" id="UP000037046"/>
    </source>
</evidence>
<dbReference type="Gene3D" id="1.20.1730.10">
    <property type="entry name" value="Sodium/glucose cotransporter"/>
    <property type="match status" value="1"/>
</dbReference>
<feature type="transmembrane region" description="Helical" evidence="13">
    <location>
        <begin position="395"/>
        <end position="413"/>
    </location>
</feature>
<dbReference type="AlphaFoldDB" id="A0A0L6CUU1"/>
<evidence type="ECO:0000256" key="5">
    <source>
        <dbReference type="ARBA" id="ARBA00022692"/>
    </source>
</evidence>
<dbReference type="InterPro" id="IPR001734">
    <property type="entry name" value="Na/solute_symporter"/>
</dbReference>
<evidence type="ECO:0000256" key="12">
    <source>
        <dbReference type="ARBA" id="ARBA00033708"/>
    </source>
</evidence>
<keyword evidence="7 13" id="KW-1133">Transmembrane helix</keyword>
<evidence type="ECO:0000313" key="14">
    <source>
        <dbReference type="EMBL" id="KNX41481.1"/>
    </source>
</evidence>
<gene>
    <name evidence="14" type="ORF">ROTO_19780</name>
</gene>
<comment type="caution">
    <text evidence="14">The sequence shown here is derived from an EMBL/GenBank/DDBJ whole genome shotgun (WGS) entry which is preliminary data.</text>
</comment>
<evidence type="ECO:0000256" key="13">
    <source>
        <dbReference type="SAM" id="Phobius"/>
    </source>
</evidence>
<feature type="transmembrane region" description="Helical" evidence="13">
    <location>
        <begin position="216"/>
        <end position="237"/>
    </location>
</feature>
<feature type="transmembrane region" description="Helical" evidence="13">
    <location>
        <begin position="433"/>
        <end position="452"/>
    </location>
</feature>
<evidence type="ECO:0008006" key="16">
    <source>
        <dbReference type="Google" id="ProtNLM"/>
    </source>
</evidence>
<keyword evidence="5 13" id="KW-0812">Transmembrane</keyword>
<dbReference type="GO" id="GO:0015293">
    <property type="term" value="F:symporter activity"/>
    <property type="evidence" value="ECO:0007669"/>
    <property type="project" value="UniProtKB-KW"/>
</dbReference>